<dbReference type="RefSeq" id="WP_111444593.1">
    <property type="nucleotide sequence ID" value="NZ_QKZK01000005.1"/>
</dbReference>
<evidence type="ECO:0000259" key="2">
    <source>
        <dbReference type="PROSITE" id="PS50968"/>
    </source>
</evidence>
<dbReference type="Pfam" id="PF00364">
    <property type="entry name" value="Biotin_lipoyl"/>
    <property type="match status" value="1"/>
</dbReference>
<dbReference type="Proteomes" id="UP000249239">
    <property type="component" value="Unassembled WGS sequence"/>
</dbReference>
<dbReference type="PROSITE" id="PS50968">
    <property type="entry name" value="BIOTINYL_LIPOYL"/>
    <property type="match status" value="1"/>
</dbReference>
<organism evidence="3 4">
    <name type="scientific">Breznakibacter xylanolyticus</name>
    <dbReference type="NCBI Taxonomy" id="990"/>
    <lineage>
        <taxon>Bacteria</taxon>
        <taxon>Pseudomonadati</taxon>
        <taxon>Bacteroidota</taxon>
        <taxon>Bacteroidia</taxon>
        <taxon>Marinilabiliales</taxon>
        <taxon>Marinilabiliaceae</taxon>
        <taxon>Breznakibacter</taxon>
    </lineage>
</organism>
<dbReference type="PROSITE" id="PS00188">
    <property type="entry name" value="BIOTIN"/>
    <property type="match status" value="1"/>
</dbReference>
<dbReference type="EMBL" id="QKZK01000005">
    <property type="protein sequence ID" value="PZX19213.1"/>
    <property type="molecule type" value="Genomic_DNA"/>
</dbReference>
<dbReference type="AlphaFoldDB" id="A0A2W7NID4"/>
<dbReference type="PANTHER" id="PTHR45266">
    <property type="entry name" value="OXALOACETATE DECARBOXYLASE ALPHA CHAIN"/>
    <property type="match status" value="1"/>
</dbReference>
<dbReference type="SUPFAM" id="SSF51230">
    <property type="entry name" value="Single hybrid motif"/>
    <property type="match status" value="1"/>
</dbReference>
<dbReference type="InterPro" id="IPR001882">
    <property type="entry name" value="Biotin_BS"/>
</dbReference>
<dbReference type="InterPro" id="IPR000089">
    <property type="entry name" value="Biotin_lipoyl"/>
</dbReference>
<dbReference type="InterPro" id="IPR050709">
    <property type="entry name" value="Biotin_Carboxyl_Carrier/Decarb"/>
</dbReference>
<sequence length="175" mass="19598">MNIFSKNKDKKLIARVKSGKDLAFSVQNKQEFVHKRKTYNTLLIEELDGMTTLMVNNERIPVEIVSIKQNEYEIMVNGVSYFISVETPFSYERKKMLEKQQQKSGKEVIKAPIPGKVLEVMVQKDQAVNAGDALLVLEAMKMQNTICASRAGIVKNVTVTAGSVVSKDDVMVEIG</sequence>
<accession>A0A2W7NID4</accession>
<keyword evidence="1" id="KW-0092">Biotin</keyword>
<protein>
    <submittedName>
        <fullName evidence="3">Biotin-dependent enzyme</fullName>
    </submittedName>
</protein>
<evidence type="ECO:0000256" key="1">
    <source>
        <dbReference type="ARBA" id="ARBA00023267"/>
    </source>
</evidence>
<feature type="domain" description="Lipoyl-binding" evidence="2">
    <location>
        <begin position="106"/>
        <end position="175"/>
    </location>
</feature>
<dbReference type="PANTHER" id="PTHR45266:SF3">
    <property type="entry name" value="OXALOACETATE DECARBOXYLASE ALPHA CHAIN"/>
    <property type="match status" value="1"/>
</dbReference>
<dbReference type="OrthoDB" id="9812676at2"/>
<comment type="caution">
    <text evidence="3">The sequence shown here is derived from an EMBL/GenBank/DDBJ whole genome shotgun (WGS) entry which is preliminary data.</text>
</comment>
<gene>
    <name evidence="3" type="ORF">LX69_00880</name>
</gene>
<evidence type="ECO:0000313" key="3">
    <source>
        <dbReference type="EMBL" id="PZX19213.1"/>
    </source>
</evidence>
<reference evidence="3 4" key="1">
    <citation type="submission" date="2018-06" db="EMBL/GenBank/DDBJ databases">
        <title>Genomic Encyclopedia of Archaeal and Bacterial Type Strains, Phase II (KMG-II): from individual species to whole genera.</title>
        <authorList>
            <person name="Goeker M."/>
        </authorList>
    </citation>
    <scope>NUCLEOTIDE SEQUENCE [LARGE SCALE GENOMIC DNA]</scope>
    <source>
        <strain evidence="3 4">DSM 6779</strain>
    </source>
</reference>
<proteinExistence type="predicted"/>
<dbReference type="InterPro" id="IPR011053">
    <property type="entry name" value="Single_hybrid_motif"/>
</dbReference>
<keyword evidence="4" id="KW-1185">Reference proteome</keyword>
<name>A0A2W7NID4_9BACT</name>
<dbReference type="CDD" id="cd06850">
    <property type="entry name" value="biotinyl_domain"/>
    <property type="match status" value="1"/>
</dbReference>
<dbReference type="Gene3D" id="2.40.50.100">
    <property type="match status" value="1"/>
</dbReference>
<dbReference type="FunFam" id="2.40.50.100:FF:000003">
    <property type="entry name" value="Acetyl-CoA carboxylase biotin carboxyl carrier protein"/>
    <property type="match status" value="1"/>
</dbReference>
<evidence type="ECO:0000313" key="4">
    <source>
        <dbReference type="Proteomes" id="UP000249239"/>
    </source>
</evidence>